<name>A0A402AIG0_9CHLR</name>
<dbReference type="AlphaFoldDB" id="A0A402AIG0"/>
<dbReference type="OrthoDB" id="9794382at2"/>
<dbReference type="PROSITE" id="PS50851">
    <property type="entry name" value="CHEW"/>
    <property type="match status" value="1"/>
</dbReference>
<dbReference type="InterPro" id="IPR002545">
    <property type="entry name" value="CheW-lke_dom"/>
</dbReference>
<accession>A0A402AIG0</accession>
<feature type="domain" description="CheW-like" evidence="1">
    <location>
        <begin position="46"/>
        <end position="186"/>
    </location>
</feature>
<evidence type="ECO:0000313" key="3">
    <source>
        <dbReference type="Proteomes" id="UP000287188"/>
    </source>
</evidence>
<sequence length="193" mass="21570">MSQHPVLPSTTLRGAHAHYLEQLSDQDFWKYAEQLAQTPPVATTQTEEYLECDFESGLALLPLTTLREVLPAARYLAQLPTSPHWMLGITAWRGESIAVIDLATYLTQQPAYPTGHSVLLIAQLADVTLGLSATIRNMNMVLIDEQEQASQPAHEERWQPPRSFVLDTYAGVPILHIPNIVTAIVQQLRVSYE</sequence>
<dbReference type="Pfam" id="PF01584">
    <property type="entry name" value="CheW"/>
    <property type="match status" value="1"/>
</dbReference>
<proteinExistence type="predicted"/>
<keyword evidence="3" id="KW-1185">Reference proteome</keyword>
<evidence type="ECO:0000313" key="2">
    <source>
        <dbReference type="EMBL" id="GCE18911.1"/>
    </source>
</evidence>
<dbReference type="GO" id="GO:0007165">
    <property type="term" value="P:signal transduction"/>
    <property type="evidence" value="ECO:0007669"/>
    <property type="project" value="InterPro"/>
</dbReference>
<organism evidence="2 3">
    <name type="scientific">Dictyobacter kobayashii</name>
    <dbReference type="NCBI Taxonomy" id="2014872"/>
    <lineage>
        <taxon>Bacteria</taxon>
        <taxon>Bacillati</taxon>
        <taxon>Chloroflexota</taxon>
        <taxon>Ktedonobacteria</taxon>
        <taxon>Ktedonobacterales</taxon>
        <taxon>Dictyobacteraceae</taxon>
        <taxon>Dictyobacter</taxon>
    </lineage>
</organism>
<dbReference type="InterPro" id="IPR036061">
    <property type="entry name" value="CheW-like_dom_sf"/>
</dbReference>
<dbReference type="SUPFAM" id="SSF50341">
    <property type="entry name" value="CheW-like"/>
    <property type="match status" value="1"/>
</dbReference>
<comment type="caution">
    <text evidence="2">The sequence shown here is derived from an EMBL/GenBank/DDBJ whole genome shotgun (WGS) entry which is preliminary data.</text>
</comment>
<dbReference type="RefSeq" id="WP_126550541.1">
    <property type="nucleotide sequence ID" value="NZ_BIFS01000001.1"/>
</dbReference>
<dbReference type="Gene3D" id="2.40.50.180">
    <property type="entry name" value="CheA-289, Domain 4"/>
    <property type="match status" value="1"/>
</dbReference>
<evidence type="ECO:0000259" key="1">
    <source>
        <dbReference type="PROSITE" id="PS50851"/>
    </source>
</evidence>
<dbReference type="EMBL" id="BIFS01000001">
    <property type="protein sequence ID" value="GCE18911.1"/>
    <property type="molecule type" value="Genomic_DNA"/>
</dbReference>
<protein>
    <recommendedName>
        <fullName evidence="1">CheW-like domain-containing protein</fullName>
    </recommendedName>
</protein>
<reference evidence="3" key="1">
    <citation type="submission" date="2018-12" db="EMBL/GenBank/DDBJ databases">
        <title>Tengunoibacter tsumagoiensis gen. nov., sp. nov., Dictyobacter kobayashii sp. nov., D. alpinus sp. nov., and D. joshuensis sp. nov. and description of Dictyobacteraceae fam. nov. within the order Ktedonobacterales isolated from Tengu-no-mugimeshi.</title>
        <authorList>
            <person name="Wang C.M."/>
            <person name="Zheng Y."/>
            <person name="Sakai Y."/>
            <person name="Toyoda A."/>
            <person name="Minakuchi Y."/>
            <person name="Abe K."/>
            <person name="Yokota A."/>
            <person name="Yabe S."/>
        </authorList>
    </citation>
    <scope>NUCLEOTIDE SEQUENCE [LARGE SCALE GENOMIC DNA]</scope>
    <source>
        <strain evidence="3">Uno11</strain>
    </source>
</reference>
<dbReference type="Proteomes" id="UP000287188">
    <property type="component" value="Unassembled WGS sequence"/>
</dbReference>
<dbReference type="GO" id="GO:0006935">
    <property type="term" value="P:chemotaxis"/>
    <property type="evidence" value="ECO:0007669"/>
    <property type="project" value="InterPro"/>
</dbReference>
<gene>
    <name evidence="2" type="ORF">KDK_27110</name>
</gene>